<accession>A0A5B7AD89</accession>
<gene>
    <name evidence="4" type="ORF">Din_023207</name>
</gene>
<evidence type="ECO:0000256" key="1">
    <source>
        <dbReference type="ARBA" id="ARBA00008690"/>
    </source>
</evidence>
<reference evidence="4" key="1">
    <citation type="submission" date="2019-08" db="EMBL/GenBank/DDBJ databases">
        <title>Reference gene set and small RNA set construction with multiple tissues from Davidia involucrata Baill.</title>
        <authorList>
            <person name="Yang H."/>
            <person name="Zhou C."/>
            <person name="Li G."/>
            <person name="Wang J."/>
            <person name="Gao P."/>
            <person name="Wang M."/>
            <person name="Wang R."/>
            <person name="Zhao Y."/>
        </authorList>
    </citation>
    <scope>NUCLEOTIDE SEQUENCE</scope>
    <source>
        <tissue evidence="4">Mixed with DoveR01_LX</tissue>
    </source>
</reference>
<name>A0A5B7AD89_DAVIN</name>
<dbReference type="PANTHER" id="PTHR33155">
    <property type="entry name" value="FANTASTIC FOUR-LIKE PROTEIN (DUF3049)"/>
    <property type="match status" value="1"/>
</dbReference>
<dbReference type="EMBL" id="GHES01023207">
    <property type="protein sequence ID" value="MPA53766.1"/>
    <property type="molecule type" value="Transcribed_RNA"/>
</dbReference>
<evidence type="ECO:0000313" key="4">
    <source>
        <dbReference type="EMBL" id="MPA53766.1"/>
    </source>
</evidence>
<dbReference type="AlphaFoldDB" id="A0A5B7AD89"/>
<evidence type="ECO:0000256" key="2">
    <source>
        <dbReference type="SAM" id="MobiDB-lite"/>
    </source>
</evidence>
<dbReference type="PANTHER" id="PTHR33155:SF8">
    <property type="entry name" value="PROTEIN FANTASTIC FOUR 1"/>
    <property type="match status" value="1"/>
</dbReference>
<proteinExistence type="inferred from homology"/>
<sequence>MSSIVCQGLQSCLEPRLVEPLVLRHKLAQSPCMLQQQEHLESSQSEENKNNKSKNSKSKSNDNSDLGGWSFMQALSITSNNTKEVTEKEVYVHPLVKRSSSTLSTKSLEMCTESLGSETGSEISESSDELSSLSSESHKFQAIQPSKSLQFTKKLNHRGIFPPPLSSISGSDCVQVRPHREDGRLVMKAVTVSSPNTCFQAERVDGRLRLSLLKDCSLNDDDDDDHGEYENVGCEIGIGEIPRPRRCKESGCGNEGMSNWEPFWVAIS</sequence>
<feature type="domain" description="FAF" evidence="3">
    <location>
        <begin position="161"/>
        <end position="212"/>
    </location>
</feature>
<feature type="region of interest" description="Disordered" evidence="2">
    <location>
        <begin position="36"/>
        <end position="66"/>
    </location>
</feature>
<dbReference type="InterPro" id="IPR021410">
    <property type="entry name" value="FAF"/>
</dbReference>
<dbReference type="Pfam" id="PF11250">
    <property type="entry name" value="FAF"/>
    <property type="match status" value="1"/>
</dbReference>
<protein>
    <recommendedName>
        <fullName evidence="3">FAF domain-containing protein</fullName>
    </recommendedName>
</protein>
<feature type="compositionally biased region" description="Basic and acidic residues" evidence="2">
    <location>
        <begin position="38"/>
        <end position="50"/>
    </location>
</feature>
<comment type="similarity">
    <text evidence="1">Belongs to the fantastic four family.</text>
</comment>
<evidence type="ECO:0000259" key="3">
    <source>
        <dbReference type="Pfam" id="PF11250"/>
    </source>
</evidence>
<dbReference type="InterPro" id="IPR046431">
    <property type="entry name" value="FAF_dom"/>
</dbReference>
<organism evidence="4">
    <name type="scientific">Davidia involucrata</name>
    <name type="common">Dove tree</name>
    <dbReference type="NCBI Taxonomy" id="16924"/>
    <lineage>
        <taxon>Eukaryota</taxon>
        <taxon>Viridiplantae</taxon>
        <taxon>Streptophyta</taxon>
        <taxon>Embryophyta</taxon>
        <taxon>Tracheophyta</taxon>
        <taxon>Spermatophyta</taxon>
        <taxon>Magnoliopsida</taxon>
        <taxon>eudicotyledons</taxon>
        <taxon>Gunneridae</taxon>
        <taxon>Pentapetalae</taxon>
        <taxon>asterids</taxon>
        <taxon>Cornales</taxon>
        <taxon>Nyssaceae</taxon>
        <taxon>Davidia</taxon>
    </lineage>
</organism>